<reference evidence="2 3" key="1">
    <citation type="journal article" date="2021" name="Cell">
        <title>Tracing the genetic footprints of vertebrate landing in non-teleost ray-finned fishes.</title>
        <authorList>
            <person name="Bi X."/>
            <person name="Wang K."/>
            <person name="Yang L."/>
            <person name="Pan H."/>
            <person name="Jiang H."/>
            <person name="Wei Q."/>
            <person name="Fang M."/>
            <person name="Yu H."/>
            <person name="Zhu C."/>
            <person name="Cai Y."/>
            <person name="He Y."/>
            <person name="Gan X."/>
            <person name="Zeng H."/>
            <person name="Yu D."/>
            <person name="Zhu Y."/>
            <person name="Jiang H."/>
            <person name="Qiu Q."/>
            <person name="Yang H."/>
            <person name="Zhang Y.E."/>
            <person name="Wang W."/>
            <person name="Zhu M."/>
            <person name="He S."/>
            <person name="Zhang G."/>
        </authorList>
    </citation>
    <scope>NUCLEOTIDE SEQUENCE [LARGE SCALE GENOMIC DNA]</scope>
    <source>
        <strain evidence="2">Bchr_013</strain>
    </source>
</reference>
<keyword evidence="3" id="KW-1185">Reference proteome</keyword>
<sequence length="265" mass="31337">MAAKQENKEETYTKFSDVIHYDIKKTMKYIPGLWHSLPPMASVSSEYSEKVFELKQQLVEHIKQERKKRLPLTISDFIILMEDFSNAVKSEDFIFSFQNSLAAVTYSKLSSEYSDWKWEIQQSFTEWKEKAERRIKNCEEIDNLVSELKSEVDELARKQELEALEKLQAYFTSDANNGKLIEKYKHLFEGNIKTLCLECKGNAVRKCEEFIKLHQSLTDFKNLIKKYIGEIEQKVNELVQKCKLKKNKLTETQLKGEFEKMWEKN</sequence>
<dbReference type="PANTHER" id="PTHR14819:SF9">
    <property type="entry name" value="UP-REGULATOR OF CELL PROLIFERATION-LIKE"/>
    <property type="match status" value="1"/>
</dbReference>
<dbReference type="Proteomes" id="UP000886611">
    <property type="component" value="Unassembled WGS sequence"/>
</dbReference>
<evidence type="ECO:0000313" key="2">
    <source>
        <dbReference type="EMBL" id="KAG2464482.1"/>
    </source>
</evidence>
<dbReference type="GO" id="GO:0005525">
    <property type="term" value="F:GTP binding"/>
    <property type="evidence" value="ECO:0007669"/>
    <property type="project" value="InterPro"/>
</dbReference>
<dbReference type="InterPro" id="IPR052986">
    <property type="entry name" value="VLIG_GTPase"/>
</dbReference>
<dbReference type="InterPro" id="IPR058641">
    <property type="entry name" value="GVIN1_dom"/>
</dbReference>
<evidence type="ECO:0000259" key="1">
    <source>
        <dbReference type="PROSITE" id="PS51717"/>
    </source>
</evidence>
<name>A0A8X7XAC1_POLSE</name>
<dbReference type="EMBL" id="JAATIS010003638">
    <property type="protein sequence ID" value="KAG2464482.1"/>
    <property type="molecule type" value="Genomic_DNA"/>
</dbReference>
<protein>
    <submittedName>
        <fullName evidence="2">GVIN1 GTPase</fullName>
    </submittedName>
</protein>
<comment type="caution">
    <text evidence="2">The sequence shown here is derived from an EMBL/GenBank/DDBJ whole genome shotgun (WGS) entry which is preliminary data.</text>
</comment>
<proteinExistence type="predicted"/>
<gene>
    <name evidence="2" type="primary">Gvin1_7</name>
    <name evidence="2" type="ORF">GTO96_0002309</name>
</gene>
<dbReference type="PROSITE" id="PS51717">
    <property type="entry name" value="G_VLIG"/>
    <property type="match status" value="1"/>
</dbReference>
<dbReference type="AlphaFoldDB" id="A0A8X7XAC1"/>
<evidence type="ECO:0000313" key="3">
    <source>
        <dbReference type="Proteomes" id="UP000886611"/>
    </source>
</evidence>
<feature type="non-terminal residue" evidence="2">
    <location>
        <position position="265"/>
    </location>
</feature>
<organism evidence="2 3">
    <name type="scientific">Polypterus senegalus</name>
    <name type="common">Senegal bichir</name>
    <dbReference type="NCBI Taxonomy" id="55291"/>
    <lineage>
        <taxon>Eukaryota</taxon>
        <taxon>Metazoa</taxon>
        <taxon>Chordata</taxon>
        <taxon>Craniata</taxon>
        <taxon>Vertebrata</taxon>
        <taxon>Euteleostomi</taxon>
        <taxon>Actinopterygii</taxon>
        <taxon>Polypteriformes</taxon>
        <taxon>Polypteridae</taxon>
        <taxon>Polypterus</taxon>
    </lineage>
</organism>
<feature type="non-terminal residue" evidence="2">
    <location>
        <position position="1"/>
    </location>
</feature>
<dbReference type="InterPro" id="IPR030383">
    <property type="entry name" value="G_VLIG_dom"/>
</dbReference>
<feature type="domain" description="VLIG-type G" evidence="1">
    <location>
        <begin position="1"/>
        <end position="82"/>
    </location>
</feature>
<accession>A0A8X7XAC1</accession>
<dbReference type="Pfam" id="PF25974">
    <property type="entry name" value="URGCP_9th"/>
    <property type="match status" value="1"/>
</dbReference>
<dbReference type="PANTHER" id="PTHR14819">
    <property type="entry name" value="GTP-BINDING"/>
    <property type="match status" value="1"/>
</dbReference>